<sequence>MQGVWCSNCIDPFRQEDGGALRVLRPGNARPLWSESRHFRRVTEARRRELLISWQPGRKEHPGTGPPQPPSSVPCSRRRQTGLWPSGGVTSGWVAEDLEQTVSESWYHVAKADPPLSGH</sequence>
<evidence type="ECO:0000313" key="3">
    <source>
        <dbReference type="Proteomes" id="UP000784294"/>
    </source>
</evidence>
<name>A0A448WT48_9PLAT</name>
<accession>A0A448WT48</accession>
<dbReference type="Proteomes" id="UP000784294">
    <property type="component" value="Unassembled WGS sequence"/>
</dbReference>
<dbReference type="EMBL" id="CAAALY010042272">
    <property type="protein sequence ID" value="VEL19590.1"/>
    <property type="molecule type" value="Genomic_DNA"/>
</dbReference>
<reference evidence="2" key="1">
    <citation type="submission" date="2018-11" db="EMBL/GenBank/DDBJ databases">
        <authorList>
            <consortium name="Pathogen Informatics"/>
        </authorList>
    </citation>
    <scope>NUCLEOTIDE SEQUENCE</scope>
</reference>
<organism evidence="2 3">
    <name type="scientific">Protopolystoma xenopodis</name>
    <dbReference type="NCBI Taxonomy" id="117903"/>
    <lineage>
        <taxon>Eukaryota</taxon>
        <taxon>Metazoa</taxon>
        <taxon>Spiralia</taxon>
        <taxon>Lophotrochozoa</taxon>
        <taxon>Platyhelminthes</taxon>
        <taxon>Monogenea</taxon>
        <taxon>Polyopisthocotylea</taxon>
        <taxon>Polystomatidea</taxon>
        <taxon>Polystomatidae</taxon>
        <taxon>Protopolystoma</taxon>
    </lineage>
</organism>
<protein>
    <submittedName>
        <fullName evidence="2">Uncharacterized protein</fullName>
    </submittedName>
</protein>
<feature type="region of interest" description="Disordered" evidence="1">
    <location>
        <begin position="53"/>
        <end position="90"/>
    </location>
</feature>
<gene>
    <name evidence="2" type="ORF">PXEA_LOCUS13030</name>
</gene>
<comment type="caution">
    <text evidence="2">The sequence shown here is derived from an EMBL/GenBank/DDBJ whole genome shotgun (WGS) entry which is preliminary data.</text>
</comment>
<dbReference type="AlphaFoldDB" id="A0A448WT48"/>
<keyword evidence="3" id="KW-1185">Reference proteome</keyword>
<evidence type="ECO:0000313" key="2">
    <source>
        <dbReference type="EMBL" id="VEL19590.1"/>
    </source>
</evidence>
<proteinExistence type="predicted"/>
<evidence type="ECO:0000256" key="1">
    <source>
        <dbReference type="SAM" id="MobiDB-lite"/>
    </source>
</evidence>